<evidence type="ECO:0000313" key="3">
    <source>
        <dbReference type="Proteomes" id="UP000026915"/>
    </source>
</evidence>
<protein>
    <submittedName>
        <fullName evidence="2">Uncharacterized protein</fullName>
    </submittedName>
</protein>
<gene>
    <name evidence="2" type="ORF">TCM_012493</name>
</gene>
<feature type="signal peptide" evidence="1">
    <location>
        <begin position="1"/>
        <end position="16"/>
    </location>
</feature>
<dbReference type="Proteomes" id="UP000026915">
    <property type="component" value="Chromosome 3"/>
</dbReference>
<accession>A0A061FV60</accession>
<evidence type="ECO:0000256" key="1">
    <source>
        <dbReference type="SAM" id="SignalP"/>
    </source>
</evidence>
<dbReference type="AlphaFoldDB" id="A0A061FV60"/>
<organism evidence="2 3">
    <name type="scientific">Theobroma cacao</name>
    <name type="common">Cacao</name>
    <name type="synonym">Cocoa</name>
    <dbReference type="NCBI Taxonomy" id="3641"/>
    <lineage>
        <taxon>Eukaryota</taxon>
        <taxon>Viridiplantae</taxon>
        <taxon>Streptophyta</taxon>
        <taxon>Embryophyta</taxon>
        <taxon>Tracheophyta</taxon>
        <taxon>Spermatophyta</taxon>
        <taxon>Magnoliopsida</taxon>
        <taxon>eudicotyledons</taxon>
        <taxon>Gunneridae</taxon>
        <taxon>Pentapetalae</taxon>
        <taxon>rosids</taxon>
        <taxon>malvids</taxon>
        <taxon>Malvales</taxon>
        <taxon>Malvaceae</taxon>
        <taxon>Byttnerioideae</taxon>
        <taxon>Theobroma</taxon>
    </lineage>
</organism>
<dbReference type="EMBL" id="CM001881">
    <property type="protein sequence ID" value="EOY21136.1"/>
    <property type="molecule type" value="Genomic_DNA"/>
</dbReference>
<keyword evidence="1" id="KW-0732">Signal</keyword>
<sequence length="90" mass="10526">MPFIVLFMSISRFLKILLIVRFGIIGKQNTLTFFFLEFFFLRDTLRNKVINTPNLIHNIIGSFDMGKLNRKGIKCMMNNEYVKKDNAMGS</sequence>
<proteinExistence type="predicted"/>
<evidence type="ECO:0000313" key="2">
    <source>
        <dbReference type="EMBL" id="EOY21136.1"/>
    </source>
</evidence>
<dbReference type="InParanoid" id="A0A061FV60"/>
<feature type="chain" id="PRO_5001602359" evidence="1">
    <location>
        <begin position="17"/>
        <end position="90"/>
    </location>
</feature>
<reference evidence="2 3" key="1">
    <citation type="journal article" date="2013" name="Genome Biol.">
        <title>The genome sequence of the most widely cultivated cacao type and its use to identify candidate genes regulating pod color.</title>
        <authorList>
            <person name="Motamayor J.C."/>
            <person name="Mockaitis K."/>
            <person name="Schmutz J."/>
            <person name="Haiminen N."/>
            <person name="Iii D.L."/>
            <person name="Cornejo O."/>
            <person name="Findley S.D."/>
            <person name="Zheng P."/>
            <person name="Utro F."/>
            <person name="Royaert S."/>
            <person name="Saski C."/>
            <person name="Jenkins J."/>
            <person name="Podicheti R."/>
            <person name="Zhao M."/>
            <person name="Scheffler B.E."/>
            <person name="Stack J.C."/>
            <person name="Feltus F.A."/>
            <person name="Mustiga G.M."/>
            <person name="Amores F."/>
            <person name="Phillips W."/>
            <person name="Marelli J.P."/>
            <person name="May G.D."/>
            <person name="Shapiro H."/>
            <person name="Ma J."/>
            <person name="Bustamante C.D."/>
            <person name="Schnell R.J."/>
            <person name="Main D."/>
            <person name="Gilbert D."/>
            <person name="Parida L."/>
            <person name="Kuhn D.N."/>
        </authorList>
    </citation>
    <scope>NUCLEOTIDE SEQUENCE [LARGE SCALE GENOMIC DNA]</scope>
    <source>
        <strain evidence="3">cv. Matina 1-6</strain>
    </source>
</reference>
<dbReference type="Gramene" id="EOY21136">
    <property type="protein sequence ID" value="EOY21136"/>
    <property type="gene ID" value="TCM_012493"/>
</dbReference>
<name>A0A061FV60_THECC</name>
<keyword evidence="3" id="KW-1185">Reference proteome</keyword>
<dbReference type="HOGENOM" id="CLU_2445223_0_0_1"/>